<evidence type="ECO:0000313" key="2">
    <source>
        <dbReference type="EMBL" id="KAJ7785650.1"/>
    </source>
</evidence>
<gene>
    <name evidence="2" type="ORF">B0H16DRAFT_1753437</name>
</gene>
<evidence type="ECO:0000256" key="1">
    <source>
        <dbReference type="SAM" id="MobiDB-lite"/>
    </source>
</evidence>
<name>A0AAD7KH30_9AGAR</name>
<keyword evidence="3" id="KW-1185">Reference proteome</keyword>
<sequence>MPPPSTSRPTLTVTDDAGNSPGSSVFDLPTQSAAPGDRQSQAHPSLKSPNTHNAADAHDVSTSPSTSYVVISGGTGGNAICSAFGANACYVLPVSDDGGSSSEIIRVLGGPSIGDIRSRLVRLIPSAPPSSPLDAIRRFLAYRLPAHYSEREARDEWRDIIEGKSTLWNGIPNDRKETIRGFLVHFESELLKRAHKNFTFVNGSIGNYFLAAAQHFFRSLPASIFLFSSITNSGANILPVIVTNHTVTIAVELENGEKLVGQCEISHPVAAPPPPPNLTLNSLDNLHLNTPTDPEDALADADADGMGEGLQRRRSNVLFEQGSGKEGYQALGARISRLYYMNAYGFEIHPSPNAEYVRALGASDVLVYSCGSLWTSIIPCLALRGVASAIARSRALRAKVLLLNSKNDRETDGYTAVDYINAITRTLNAQYSTPSYGLAYGGGAGAGSNTMFPVSAFITDLVYLKDTSVRVDLRAITAMGVRCTEVPSSGGGFDAQGVKEALDGILPLD</sequence>
<dbReference type="PANTHER" id="PTHR31240">
    <property type="entry name" value="MATERNAL EFFECT EMBRYO ARREST 18"/>
    <property type="match status" value="1"/>
</dbReference>
<dbReference type="SUPFAM" id="SSF142338">
    <property type="entry name" value="CofD-like"/>
    <property type="match status" value="1"/>
</dbReference>
<feature type="compositionally biased region" description="Polar residues" evidence="1">
    <location>
        <begin position="29"/>
        <end position="53"/>
    </location>
</feature>
<reference evidence="2" key="1">
    <citation type="submission" date="2023-03" db="EMBL/GenBank/DDBJ databases">
        <title>Massive genome expansion in bonnet fungi (Mycena s.s.) driven by repeated elements and novel gene families across ecological guilds.</title>
        <authorList>
            <consortium name="Lawrence Berkeley National Laboratory"/>
            <person name="Harder C.B."/>
            <person name="Miyauchi S."/>
            <person name="Viragh M."/>
            <person name="Kuo A."/>
            <person name="Thoen E."/>
            <person name="Andreopoulos B."/>
            <person name="Lu D."/>
            <person name="Skrede I."/>
            <person name="Drula E."/>
            <person name="Henrissat B."/>
            <person name="Morin E."/>
            <person name="Kohler A."/>
            <person name="Barry K."/>
            <person name="LaButti K."/>
            <person name="Morin E."/>
            <person name="Salamov A."/>
            <person name="Lipzen A."/>
            <person name="Mereny Z."/>
            <person name="Hegedus B."/>
            <person name="Baldrian P."/>
            <person name="Stursova M."/>
            <person name="Weitz H."/>
            <person name="Taylor A."/>
            <person name="Grigoriev I.V."/>
            <person name="Nagy L.G."/>
            <person name="Martin F."/>
            <person name="Kauserud H."/>
        </authorList>
    </citation>
    <scope>NUCLEOTIDE SEQUENCE</scope>
    <source>
        <strain evidence="2">CBHHK182m</strain>
    </source>
</reference>
<dbReference type="AlphaFoldDB" id="A0AAD7KH30"/>
<evidence type="ECO:0000313" key="3">
    <source>
        <dbReference type="Proteomes" id="UP001215598"/>
    </source>
</evidence>
<accession>A0AAD7KH30</accession>
<dbReference type="GO" id="GO:0043743">
    <property type="term" value="F:LPPG:FO 2-phospho-L-lactate transferase activity"/>
    <property type="evidence" value="ECO:0007669"/>
    <property type="project" value="InterPro"/>
</dbReference>
<protein>
    <submittedName>
        <fullName evidence="2">Uncharacterized protein</fullName>
    </submittedName>
</protein>
<proteinExistence type="predicted"/>
<dbReference type="InterPro" id="IPR002882">
    <property type="entry name" value="CofD"/>
</dbReference>
<feature type="region of interest" description="Disordered" evidence="1">
    <location>
        <begin position="1"/>
        <end position="66"/>
    </location>
</feature>
<dbReference type="Pfam" id="PF01933">
    <property type="entry name" value="CofD"/>
    <property type="match status" value="1"/>
</dbReference>
<dbReference type="Proteomes" id="UP001215598">
    <property type="component" value="Unassembled WGS sequence"/>
</dbReference>
<organism evidence="2 3">
    <name type="scientific">Mycena metata</name>
    <dbReference type="NCBI Taxonomy" id="1033252"/>
    <lineage>
        <taxon>Eukaryota</taxon>
        <taxon>Fungi</taxon>
        <taxon>Dikarya</taxon>
        <taxon>Basidiomycota</taxon>
        <taxon>Agaricomycotina</taxon>
        <taxon>Agaricomycetes</taxon>
        <taxon>Agaricomycetidae</taxon>
        <taxon>Agaricales</taxon>
        <taxon>Marasmiineae</taxon>
        <taxon>Mycenaceae</taxon>
        <taxon>Mycena</taxon>
    </lineage>
</organism>
<dbReference type="InterPro" id="IPR038136">
    <property type="entry name" value="CofD-like_dom_sf"/>
</dbReference>
<comment type="caution">
    <text evidence="2">The sequence shown here is derived from an EMBL/GenBank/DDBJ whole genome shotgun (WGS) entry which is preliminary data.</text>
</comment>
<dbReference type="PANTHER" id="PTHR31240:SF0">
    <property type="entry name" value="MATERNAL EFFECT EMBRYO ARREST 18"/>
    <property type="match status" value="1"/>
</dbReference>
<dbReference type="Gene3D" id="3.40.50.10680">
    <property type="entry name" value="CofD-like domains"/>
    <property type="match status" value="1"/>
</dbReference>
<dbReference type="EMBL" id="JARKIB010000001">
    <property type="protein sequence ID" value="KAJ7785650.1"/>
    <property type="molecule type" value="Genomic_DNA"/>
</dbReference>